<keyword evidence="1" id="KW-0732">Signal</keyword>
<comment type="caution">
    <text evidence="2">The sequence shown here is derived from an EMBL/GenBank/DDBJ whole genome shotgun (WGS) entry which is preliminary data.</text>
</comment>
<evidence type="ECO:0000256" key="1">
    <source>
        <dbReference type="SAM" id="SignalP"/>
    </source>
</evidence>
<dbReference type="RefSeq" id="WP_169416655.1">
    <property type="nucleotide sequence ID" value="NZ_JABBFX010000001.1"/>
</dbReference>
<reference evidence="2 3" key="1">
    <citation type="submission" date="2020-04" db="EMBL/GenBank/DDBJ databases">
        <title>Ramlibacter sp. G-1-2-2 isolated from soil.</title>
        <authorList>
            <person name="Dahal R.H."/>
        </authorList>
    </citation>
    <scope>NUCLEOTIDE SEQUENCE [LARGE SCALE GENOMIC DNA]</scope>
    <source>
        <strain evidence="2 3">G-1-2-2</strain>
    </source>
</reference>
<proteinExistence type="predicted"/>
<protein>
    <submittedName>
        <fullName evidence="2">Uncharacterized protein</fullName>
    </submittedName>
</protein>
<evidence type="ECO:0000313" key="3">
    <source>
        <dbReference type="Proteomes" id="UP000541185"/>
    </source>
</evidence>
<keyword evidence="3" id="KW-1185">Reference proteome</keyword>
<organism evidence="2 3">
    <name type="scientific">Ramlibacter agri</name>
    <dbReference type="NCBI Taxonomy" id="2728837"/>
    <lineage>
        <taxon>Bacteria</taxon>
        <taxon>Pseudomonadati</taxon>
        <taxon>Pseudomonadota</taxon>
        <taxon>Betaproteobacteria</taxon>
        <taxon>Burkholderiales</taxon>
        <taxon>Comamonadaceae</taxon>
        <taxon>Ramlibacter</taxon>
    </lineage>
</organism>
<feature type="signal peptide" evidence="1">
    <location>
        <begin position="1"/>
        <end position="25"/>
    </location>
</feature>
<name>A0A848GUZ3_9BURK</name>
<accession>A0A848GUZ3</accession>
<dbReference type="EMBL" id="JABBFX010000001">
    <property type="protein sequence ID" value="NML42446.1"/>
    <property type="molecule type" value="Genomic_DNA"/>
</dbReference>
<evidence type="ECO:0000313" key="2">
    <source>
        <dbReference type="EMBL" id="NML42446.1"/>
    </source>
</evidence>
<dbReference type="Proteomes" id="UP000541185">
    <property type="component" value="Unassembled WGS sequence"/>
</dbReference>
<feature type="chain" id="PRO_5032839043" evidence="1">
    <location>
        <begin position="26"/>
        <end position="287"/>
    </location>
</feature>
<sequence>MNALTRLGRRWLVAALACAAPASWAQTPEGPWTLRHPAVDPVPYHGLPYSESTGKPGTMVYPAPNLAGFLIAIAAHAAVSESLRQAEVQKQQLAADKDLEPLRPLLEVSHAELVQLALAGLPAGSGPSGFGPPDPAATGWQVSTTPVFWFTYDRRALLLDNTIGVFAPGQPDKPVYTVTVRVVGRARPDEDPMAAWRTGDALKQESARLLAHSLQLALRDAARPADAEPVMRTLRFQQGHEMKLERAQPLEAGCQRQVMRTLRGWLLSAPVRSASMADCDASELATQ</sequence>
<gene>
    <name evidence="2" type="ORF">HHL11_01710</name>
</gene>
<dbReference type="AlphaFoldDB" id="A0A848GUZ3"/>